<keyword evidence="1" id="KW-0472">Membrane</keyword>
<keyword evidence="1" id="KW-1133">Transmembrane helix</keyword>
<dbReference type="EMBL" id="BMMZ01000002">
    <property type="protein sequence ID" value="GGL54619.1"/>
    <property type="molecule type" value="Genomic_DNA"/>
</dbReference>
<evidence type="ECO:0000313" key="3">
    <source>
        <dbReference type="Proteomes" id="UP000613840"/>
    </source>
</evidence>
<dbReference type="Proteomes" id="UP000613840">
    <property type="component" value="Unassembled WGS sequence"/>
</dbReference>
<gene>
    <name evidence="2" type="ORF">GCM10011575_11270</name>
</gene>
<keyword evidence="3" id="KW-1185">Reference proteome</keyword>
<name>A0A917S4D6_9ACTN</name>
<evidence type="ECO:0000313" key="2">
    <source>
        <dbReference type="EMBL" id="GGL54619.1"/>
    </source>
</evidence>
<feature type="transmembrane region" description="Helical" evidence="1">
    <location>
        <begin position="21"/>
        <end position="42"/>
    </location>
</feature>
<dbReference type="RefSeq" id="WP_188894182.1">
    <property type="nucleotide sequence ID" value="NZ_BMMZ01000002.1"/>
</dbReference>
<proteinExistence type="predicted"/>
<feature type="transmembrane region" description="Helical" evidence="1">
    <location>
        <begin position="105"/>
        <end position="130"/>
    </location>
</feature>
<evidence type="ECO:0000256" key="1">
    <source>
        <dbReference type="SAM" id="Phobius"/>
    </source>
</evidence>
<reference evidence="2" key="2">
    <citation type="submission" date="2020-09" db="EMBL/GenBank/DDBJ databases">
        <authorList>
            <person name="Sun Q."/>
            <person name="Zhou Y."/>
        </authorList>
    </citation>
    <scope>NUCLEOTIDE SEQUENCE</scope>
    <source>
        <strain evidence="2">CGMCC 4.7306</strain>
    </source>
</reference>
<organism evidence="2 3">
    <name type="scientific">Microlunatus endophyticus</name>
    <dbReference type="NCBI Taxonomy" id="1716077"/>
    <lineage>
        <taxon>Bacteria</taxon>
        <taxon>Bacillati</taxon>
        <taxon>Actinomycetota</taxon>
        <taxon>Actinomycetes</taxon>
        <taxon>Propionibacteriales</taxon>
        <taxon>Propionibacteriaceae</taxon>
        <taxon>Microlunatus</taxon>
    </lineage>
</organism>
<feature type="transmembrane region" description="Helical" evidence="1">
    <location>
        <begin position="48"/>
        <end position="66"/>
    </location>
</feature>
<sequence>MVNSNPVARRAPNLGLVTRLVYGYVGLTAATLVALAVLSVLAPQQATAEAWGHQVIVAIFAVVLPLRVRAARRGSDRALRAVTIIALVVAVVNLVEAFLPAFPLWMRVVMVAVVLLMAALAGVATGRLAARTTS</sequence>
<protein>
    <submittedName>
        <fullName evidence="2">Uncharacterized protein</fullName>
    </submittedName>
</protein>
<comment type="caution">
    <text evidence="2">The sequence shown here is derived from an EMBL/GenBank/DDBJ whole genome shotgun (WGS) entry which is preliminary data.</text>
</comment>
<keyword evidence="1" id="KW-0812">Transmembrane</keyword>
<feature type="transmembrane region" description="Helical" evidence="1">
    <location>
        <begin position="78"/>
        <end position="99"/>
    </location>
</feature>
<reference evidence="2" key="1">
    <citation type="journal article" date="2014" name="Int. J. Syst. Evol. Microbiol.">
        <title>Complete genome sequence of Corynebacterium casei LMG S-19264T (=DSM 44701T), isolated from a smear-ripened cheese.</title>
        <authorList>
            <consortium name="US DOE Joint Genome Institute (JGI-PGF)"/>
            <person name="Walter F."/>
            <person name="Albersmeier A."/>
            <person name="Kalinowski J."/>
            <person name="Ruckert C."/>
        </authorList>
    </citation>
    <scope>NUCLEOTIDE SEQUENCE</scope>
    <source>
        <strain evidence="2">CGMCC 4.7306</strain>
    </source>
</reference>
<dbReference type="AlphaFoldDB" id="A0A917S4D6"/>
<accession>A0A917S4D6</accession>